<organism evidence="2 3">
    <name type="scientific">Araneus ventricosus</name>
    <name type="common">Orbweaver spider</name>
    <name type="synonym">Epeira ventricosa</name>
    <dbReference type="NCBI Taxonomy" id="182803"/>
    <lineage>
        <taxon>Eukaryota</taxon>
        <taxon>Metazoa</taxon>
        <taxon>Ecdysozoa</taxon>
        <taxon>Arthropoda</taxon>
        <taxon>Chelicerata</taxon>
        <taxon>Arachnida</taxon>
        <taxon>Araneae</taxon>
        <taxon>Araneomorphae</taxon>
        <taxon>Entelegynae</taxon>
        <taxon>Araneoidea</taxon>
        <taxon>Araneidae</taxon>
        <taxon>Araneus</taxon>
    </lineage>
</organism>
<gene>
    <name evidence="2" type="ORF">AVEN_224296_1</name>
</gene>
<name>A0A4Y2M8N6_ARAVE</name>
<evidence type="ECO:0000256" key="1">
    <source>
        <dbReference type="SAM" id="MobiDB-lite"/>
    </source>
</evidence>
<dbReference type="AlphaFoldDB" id="A0A4Y2M8N6"/>
<keyword evidence="3" id="KW-1185">Reference proteome</keyword>
<evidence type="ECO:0000313" key="3">
    <source>
        <dbReference type="Proteomes" id="UP000499080"/>
    </source>
</evidence>
<feature type="region of interest" description="Disordered" evidence="1">
    <location>
        <begin position="46"/>
        <end position="69"/>
    </location>
</feature>
<sequence length="100" mass="11669">MNYVEELSIDSLVGCLNRTSFDSKECLNDGTEVMIPIPTYIYHRQEGRPMSSKSNGTRRRPKRGYKWTTPSRDNGWRTFSGLRCCDWTNNFYAKSSQMRS</sequence>
<proteinExistence type="predicted"/>
<comment type="caution">
    <text evidence="2">The sequence shown here is derived from an EMBL/GenBank/DDBJ whole genome shotgun (WGS) entry which is preliminary data.</text>
</comment>
<feature type="compositionally biased region" description="Basic residues" evidence="1">
    <location>
        <begin position="56"/>
        <end position="65"/>
    </location>
</feature>
<accession>A0A4Y2M8N6</accession>
<dbReference type="Proteomes" id="UP000499080">
    <property type="component" value="Unassembled WGS sequence"/>
</dbReference>
<dbReference type="EMBL" id="BGPR01006999">
    <property type="protein sequence ID" value="GBN23458.1"/>
    <property type="molecule type" value="Genomic_DNA"/>
</dbReference>
<evidence type="ECO:0000313" key="2">
    <source>
        <dbReference type="EMBL" id="GBN23458.1"/>
    </source>
</evidence>
<protein>
    <submittedName>
        <fullName evidence="2">Uncharacterized protein</fullName>
    </submittedName>
</protein>
<reference evidence="2 3" key="1">
    <citation type="journal article" date="2019" name="Sci. Rep.">
        <title>Orb-weaving spider Araneus ventricosus genome elucidates the spidroin gene catalogue.</title>
        <authorList>
            <person name="Kono N."/>
            <person name="Nakamura H."/>
            <person name="Ohtoshi R."/>
            <person name="Moran D.A.P."/>
            <person name="Shinohara A."/>
            <person name="Yoshida Y."/>
            <person name="Fujiwara M."/>
            <person name="Mori M."/>
            <person name="Tomita M."/>
            <person name="Arakawa K."/>
        </authorList>
    </citation>
    <scope>NUCLEOTIDE SEQUENCE [LARGE SCALE GENOMIC DNA]</scope>
</reference>